<name>A0A3L9YGG1_9FLAO</name>
<dbReference type="Proteomes" id="UP000271339">
    <property type="component" value="Unassembled WGS sequence"/>
</dbReference>
<evidence type="ECO:0000313" key="2">
    <source>
        <dbReference type="Proteomes" id="UP000271339"/>
    </source>
</evidence>
<keyword evidence="2" id="KW-1185">Reference proteome</keyword>
<dbReference type="AlphaFoldDB" id="A0A3L9YGG1"/>
<protein>
    <recommendedName>
        <fullName evidence="3">Secreted Zn-dependent protease</fullName>
    </recommendedName>
</protein>
<comment type="caution">
    <text evidence="1">The sequence shown here is derived from an EMBL/GenBank/DDBJ whole genome shotgun (WGS) entry which is preliminary data.</text>
</comment>
<organism evidence="1 2">
    <name type="scientific">Ulvibacter antarcticus</name>
    <dbReference type="NCBI Taxonomy" id="442714"/>
    <lineage>
        <taxon>Bacteria</taxon>
        <taxon>Pseudomonadati</taxon>
        <taxon>Bacteroidota</taxon>
        <taxon>Flavobacteriia</taxon>
        <taxon>Flavobacteriales</taxon>
        <taxon>Flavobacteriaceae</taxon>
        <taxon>Ulvibacter</taxon>
    </lineage>
</organism>
<evidence type="ECO:0000313" key="1">
    <source>
        <dbReference type="EMBL" id="RMA58520.1"/>
    </source>
</evidence>
<dbReference type="InterPro" id="IPR010321">
    <property type="entry name" value="DUF922"/>
</dbReference>
<sequence>MKILSIILLILFSYPSESDPEKINWSNSRKLSWADFKGVPNKGADFVASTNSGISFSYSFKYKNDDITYDFSVESFFYPKESWYKRGLVSPYILKHEQAHFDISELHARKLRRLISEATFTKNIKKEIEPLYRKVEEDRREMQNKFDAESEHSKNEEMEYQWEAYIAKQLKAYEHWR</sequence>
<dbReference type="OrthoDB" id="5431540at2"/>
<gene>
    <name evidence="1" type="ORF">BXY75_1893</name>
</gene>
<dbReference type="RefSeq" id="WP_121907471.1">
    <property type="nucleotide sequence ID" value="NZ_REFC01000013.1"/>
</dbReference>
<accession>A0A3L9YGG1</accession>
<dbReference type="EMBL" id="REFC01000013">
    <property type="protein sequence ID" value="RMA58520.1"/>
    <property type="molecule type" value="Genomic_DNA"/>
</dbReference>
<proteinExistence type="predicted"/>
<reference evidence="1 2" key="1">
    <citation type="submission" date="2018-10" db="EMBL/GenBank/DDBJ databases">
        <title>Genomic Encyclopedia of Archaeal and Bacterial Type Strains, Phase II (KMG-II): from individual species to whole genera.</title>
        <authorList>
            <person name="Goeker M."/>
        </authorList>
    </citation>
    <scope>NUCLEOTIDE SEQUENCE [LARGE SCALE GENOMIC DNA]</scope>
    <source>
        <strain evidence="1 2">DSM 23424</strain>
    </source>
</reference>
<evidence type="ECO:0008006" key="3">
    <source>
        <dbReference type="Google" id="ProtNLM"/>
    </source>
</evidence>
<dbReference type="Pfam" id="PF06037">
    <property type="entry name" value="DUF922"/>
    <property type="match status" value="1"/>
</dbReference>